<dbReference type="EMBL" id="BSCH01000012">
    <property type="protein sequence ID" value="GLG90563.1"/>
    <property type="molecule type" value="Genomic_DNA"/>
</dbReference>
<reference evidence="5" key="4">
    <citation type="submission" date="2022-11" db="EMBL/GenBank/DDBJ databases">
        <title>Draft genome sequence of Sellimonas catena strain 18CBH55.</title>
        <authorList>
            <person name="Atsushi H."/>
            <person name="Moriya O."/>
            <person name="Mitsuo S."/>
        </authorList>
    </citation>
    <scope>NUCLEOTIDE SEQUENCE</scope>
    <source>
        <strain evidence="5">18CBH55</strain>
    </source>
</reference>
<protein>
    <submittedName>
        <fullName evidence="5">Inosine-uridine preferring nucleoside hydrolase</fullName>
    </submittedName>
</protein>
<dbReference type="Pfam" id="PF01156">
    <property type="entry name" value="IU_nuc_hydro"/>
    <property type="match status" value="1"/>
</dbReference>
<dbReference type="Proteomes" id="UP001145094">
    <property type="component" value="Unassembled WGS sequence"/>
</dbReference>
<dbReference type="GO" id="GO:0006152">
    <property type="term" value="P:purine nucleoside catabolic process"/>
    <property type="evidence" value="ECO:0007669"/>
    <property type="project" value="TreeGrafter"/>
</dbReference>
<reference evidence="5 7" key="5">
    <citation type="journal article" date="2023" name="Int. J. Syst. Evol. Microbiol.">
        <title>Sellimonas catena sp. nov., isolated from human faeces.</title>
        <authorList>
            <person name="Hisatomi A."/>
            <person name="Ohkuma M."/>
            <person name="Sakamoto M."/>
        </authorList>
    </citation>
    <scope>NUCLEOTIDE SEQUENCE</scope>
    <source>
        <strain evidence="4 7">12EGH17</strain>
        <strain evidence="5">18CBH55</strain>
    </source>
</reference>
<dbReference type="GO" id="GO:0005829">
    <property type="term" value="C:cytosol"/>
    <property type="evidence" value="ECO:0007669"/>
    <property type="project" value="TreeGrafter"/>
</dbReference>
<dbReference type="GO" id="GO:0008477">
    <property type="term" value="F:purine nucleosidase activity"/>
    <property type="evidence" value="ECO:0007669"/>
    <property type="project" value="TreeGrafter"/>
</dbReference>
<evidence type="ECO:0000313" key="7">
    <source>
        <dbReference type="Proteomes" id="UP001145145"/>
    </source>
</evidence>
<reference evidence="4" key="2">
    <citation type="submission" date="2022-11" db="EMBL/GenBank/DDBJ databases">
        <title>Draft genome sequence of Sellimonas catena strain 12EGH17.</title>
        <authorList>
            <person name="Hisatomi A."/>
            <person name="Ohkuma M."/>
            <person name="Sakamoto M."/>
        </authorList>
    </citation>
    <scope>NUCLEOTIDE SEQUENCE</scope>
    <source>
        <strain evidence="4">12EGH17</strain>
    </source>
</reference>
<evidence type="ECO:0000313" key="6">
    <source>
        <dbReference type="Proteomes" id="UP001145094"/>
    </source>
</evidence>
<evidence type="ECO:0000256" key="2">
    <source>
        <dbReference type="ARBA" id="ARBA00023295"/>
    </source>
</evidence>
<dbReference type="InterPro" id="IPR023186">
    <property type="entry name" value="IUNH"/>
</dbReference>
<accession>A0A9W6FI73</accession>
<organism evidence="5 6">
    <name type="scientific">Sellimonas catena</name>
    <dbReference type="NCBI Taxonomy" id="2994035"/>
    <lineage>
        <taxon>Bacteria</taxon>
        <taxon>Bacillati</taxon>
        <taxon>Bacillota</taxon>
        <taxon>Clostridia</taxon>
        <taxon>Lachnospirales</taxon>
        <taxon>Lachnospiraceae</taxon>
        <taxon>Sellimonas</taxon>
    </lineage>
</organism>
<dbReference type="RefSeq" id="WP_281845382.1">
    <property type="nucleotide sequence ID" value="NZ_BSBO01000003.1"/>
</dbReference>
<keyword evidence="2" id="KW-0326">Glycosidase</keyword>
<evidence type="ECO:0000313" key="4">
    <source>
        <dbReference type="EMBL" id="GLG03331.1"/>
    </source>
</evidence>
<gene>
    <name evidence="5" type="primary">uRH</name>
    <name evidence="4" type="ORF">Selli1_05050</name>
    <name evidence="5" type="ORF">Selli2_19900</name>
</gene>
<dbReference type="InterPro" id="IPR036452">
    <property type="entry name" value="Ribo_hydro-like"/>
</dbReference>
<evidence type="ECO:0000256" key="1">
    <source>
        <dbReference type="ARBA" id="ARBA00022801"/>
    </source>
</evidence>
<dbReference type="PANTHER" id="PTHR12304:SF4">
    <property type="entry name" value="URIDINE NUCLEOSIDASE"/>
    <property type="match status" value="1"/>
</dbReference>
<sequence>MNARKVIMDCDPGIDDALALMLALSLPGLDVIGITVVCGNVPVEKGVKNALKILELMNRTEIPVYAGEAKPLVRPYVDAMDTHGGDGLGESAFPDPAGSPAEADAVSYLSDVLLSEEQVSVIALGPLTNLARLLERSPEAFARIQELVSMGGTYKSHGNCSPVAEYNYWCDPDAAAKVFEAYASLPELSGKNIHMIGLDVTRKIVLTPNLIEYMKRLHPFLGGKIEAITRFYLDFHWEQEGIIGCVINDPLAVAYFADHSICSGFDAYTAVETGGISYGQTLVDACEFWKKPHNSHILTETDPYRFWLLFCCRVLGADETAVRHMLSQILTEEVTA</sequence>
<reference evidence="4" key="1">
    <citation type="submission" date="2022-11" db="EMBL/GenBank/DDBJ databases">
        <title>Draft genome sequence of Sellimonas catena strain 12EGH17.</title>
        <authorList>
            <person name="Atsushi H."/>
            <person name="Moriya O."/>
            <person name="Mitsuo S."/>
        </authorList>
    </citation>
    <scope>NUCLEOTIDE SEQUENCE</scope>
    <source>
        <strain evidence="4">12EGH17</strain>
    </source>
</reference>
<dbReference type="AlphaFoldDB" id="A0A9W6FI73"/>
<evidence type="ECO:0000313" key="5">
    <source>
        <dbReference type="EMBL" id="GLG90563.1"/>
    </source>
</evidence>
<dbReference type="SUPFAM" id="SSF53590">
    <property type="entry name" value="Nucleoside hydrolase"/>
    <property type="match status" value="1"/>
</dbReference>
<name>A0A9W6FI73_9FIRM</name>
<evidence type="ECO:0000259" key="3">
    <source>
        <dbReference type="Pfam" id="PF01156"/>
    </source>
</evidence>
<dbReference type="Gene3D" id="3.90.245.10">
    <property type="entry name" value="Ribonucleoside hydrolase-like"/>
    <property type="match status" value="1"/>
</dbReference>
<reference evidence="5" key="3">
    <citation type="submission" date="2022-11" db="EMBL/GenBank/DDBJ databases">
        <title>Draft genome sequence of Sellimonas catena strain 18CBH55.</title>
        <authorList>
            <person name="Hisatomi A."/>
            <person name="Ohkuma M."/>
            <person name="Sakamoto M."/>
        </authorList>
    </citation>
    <scope>NUCLEOTIDE SEQUENCE</scope>
    <source>
        <strain evidence="5">18CBH55</strain>
    </source>
</reference>
<dbReference type="EMBL" id="BSBO01000003">
    <property type="protein sequence ID" value="GLG03331.1"/>
    <property type="molecule type" value="Genomic_DNA"/>
</dbReference>
<feature type="domain" description="Inosine/uridine-preferring nucleoside hydrolase" evidence="3">
    <location>
        <begin position="6"/>
        <end position="307"/>
    </location>
</feature>
<keyword evidence="7" id="KW-1185">Reference proteome</keyword>
<dbReference type="Proteomes" id="UP001145145">
    <property type="component" value="Unassembled WGS sequence"/>
</dbReference>
<dbReference type="InterPro" id="IPR001910">
    <property type="entry name" value="Inosine/uridine_hydrolase_dom"/>
</dbReference>
<proteinExistence type="predicted"/>
<comment type="caution">
    <text evidence="5">The sequence shown here is derived from an EMBL/GenBank/DDBJ whole genome shotgun (WGS) entry which is preliminary data.</text>
</comment>
<dbReference type="PANTHER" id="PTHR12304">
    <property type="entry name" value="INOSINE-URIDINE PREFERRING NUCLEOSIDE HYDROLASE"/>
    <property type="match status" value="1"/>
</dbReference>
<keyword evidence="1 5" id="KW-0378">Hydrolase</keyword>